<name>A0A1M5TVD3_9BACT</name>
<evidence type="ECO:0000256" key="9">
    <source>
        <dbReference type="SAM" id="Phobius"/>
    </source>
</evidence>
<comment type="subcellular location">
    <subcellularLocation>
        <location evidence="1">Cell inner membrane</location>
        <topology evidence="1">Multi-pass membrane protein</topology>
    </subcellularLocation>
</comment>
<evidence type="ECO:0000259" key="10">
    <source>
        <dbReference type="Pfam" id="PF04290"/>
    </source>
</evidence>
<keyword evidence="6 9" id="KW-1133">Transmembrane helix</keyword>
<feature type="transmembrane region" description="Helical" evidence="9">
    <location>
        <begin position="12"/>
        <end position="38"/>
    </location>
</feature>
<keyword evidence="12" id="KW-1185">Reference proteome</keyword>
<evidence type="ECO:0000256" key="8">
    <source>
        <dbReference type="ARBA" id="ARBA00038436"/>
    </source>
</evidence>
<organism evidence="11 12">
    <name type="scientific">Thermosipho atlanticus DSM 15807</name>
    <dbReference type="NCBI Taxonomy" id="1123380"/>
    <lineage>
        <taxon>Bacteria</taxon>
        <taxon>Thermotogati</taxon>
        <taxon>Thermotogota</taxon>
        <taxon>Thermotogae</taxon>
        <taxon>Thermotogales</taxon>
        <taxon>Fervidobacteriaceae</taxon>
        <taxon>Thermosipho</taxon>
    </lineage>
</organism>
<keyword evidence="7 9" id="KW-0472">Membrane</keyword>
<dbReference type="Pfam" id="PF04290">
    <property type="entry name" value="DctQ"/>
    <property type="match status" value="1"/>
</dbReference>
<feature type="domain" description="Tripartite ATP-independent periplasmic transporters DctQ component" evidence="10">
    <location>
        <begin position="25"/>
        <end position="153"/>
    </location>
</feature>
<dbReference type="OrthoDB" id="45144at2"/>
<evidence type="ECO:0000256" key="4">
    <source>
        <dbReference type="ARBA" id="ARBA00022519"/>
    </source>
</evidence>
<evidence type="ECO:0000256" key="7">
    <source>
        <dbReference type="ARBA" id="ARBA00023136"/>
    </source>
</evidence>
<accession>A0A1M5TVD3</accession>
<keyword evidence="5 9" id="KW-0812">Transmembrane</keyword>
<evidence type="ECO:0000313" key="11">
    <source>
        <dbReference type="EMBL" id="SHH54648.1"/>
    </source>
</evidence>
<evidence type="ECO:0000256" key="5">
    <source>
        <dbReference type="ARBA" id="ARBA00022692"/>
    </source>
</evidence>
<dbReference type="PANTHER" id="PTHR35011">
    <property type="entry name" value="2,3-DIKETO-L-GULONATE TRAP TRANSPORTER SMALL PERMEASE PROTEIN YIAM"/>
    <property type="match status" value="1"/>
</dbReference>
<evidence type="ECO:0000256" key="3">
    <source>
        <dbReference type="ARBA" id="ARBA00022475"/>
    </source>
</evidence>
<dbReference type="GO" id="GO:0005886">
    <property type="term" value="C:plasma membrane"/>
    <property type="evidence" value="ECO:0007669"/>
    <property type="project" value="UniProtKB-SubCell"/>
</dbReference>
<feature type="transmembrane region" description="Helical" evidence="9">
    <location>
        <begin position="126"/>
        <end position="145"/>
    </location>
</feature>
<sequence length="161" mass="19142">MKKFYKMIIDVIEVHFSVIFFLLLFVSMIGQVVMRYILNNPSPALYEISSYSFVWVTLLSAAYAKRLNKHIRFNILVEKFSRKKQIVIEIIFDIIVIFTFSISLYPVISQSIWYKIIKSQVLRIPWTYLIICLPLFMILLIIHNIESIIEKIKEFKQLGEK</sequence>
<dbReference type="Proteomes" id="UP000242592">
    <property type="component" value="Unassembled WGS sequence"/>
</dbReference>
<dbReference type="EMBL" id="FQXN01000006">
    <property type="protein sequence ID" value="SHH54648.1"/>
    <property type="molecule type" value="Genomic_DNA"/>
</dbReference>
<dbReference type="STRING" id="1123380.SAMN02745199_1495"/>
<evidence type="ECO:0000256" key="6">
    <source>
        <dbReference type="ARBA" id="ARBA00022989"/>
    </source>
</evidence>
<protein>
    <submittedName>
        <fullName evidence="11">TRAP-type C4-dicarboxylate transport system, small permease component</fullName>
    </submittedName>
</protein>
<keyword evidence="3" id="KW-1003">Cell membrane</keyword>
<evidence type="ECO:0000256" key="2">
    <source>
        <dbReference type="ARBA" id="ARBA00022448"/>
    </source>
</evidence>
<comment type="similarity">
    <text evidence="8">Belongs to the TRAP transporter small permease family.</text>
</comment>
<keyword evidence="2" id="KW-0813">Transport</keyword>
<dbReference type="AlphaFoldDB" id="A0A1M5TVD3"/>
<dbReference type="InterPro" id="IPR055348">
    <property type="entry name" value="DctQ"/>
</dbReference>
<feature type="transmembrane region" description="Helical" evidence="9">
    <location>
        <begin position="44"/>
        <end position="65"/>
    </location>
</feature>
<reference evidence="12" key="1">
    <citation type="submission" date="2016-11" db="EMBL/GenBank/DDBJ databases">
        <authorList>
            <person name="Varghese N."/>
            <person name="Submissions S."/>
        </authorList>
    </citation>
    <scope>NUCLEOTIDE SEQUENCE [LARGE SCALE GENOMIC DNA]</scope>
    <source>
        <strain evidence="12">DSM 15807</strain>
    </source>
</reference>
<gene>
    <name evidence="11" type="ORF">SAMN02745199_1495</name>
</gene>
<evidence type="ECO:0000256" key="1">
    <source>
        <dbReference type="ARBA" id="ARBA00004429"/>
    </source>
</evidence>
<evidence type="ECO:0000313" key="12">
    <source>
        <dbReference type="Proteomes" id="UP000242592"/>
    </source>
</evidence>
<dbReference type="RefSeq" id="WP_073073710.1">
    <property type="nucleotide sequence ID" value="NZ_FQXN01000006.1"/>
</dbReference>
<proteinExistence type="inferred from homology"/>
<feature type="transmembrane region" description="Helical" evidence="9">
    <location>
        <begin position="86"/>
        <end position="106"/>
    </location>
</feature>
<dbReference type="InterPro" id="IPR007387">
    <property type="entry name" value="TRAP_DctQ"/>
</dbReference>
<keyword evidence="4" id="KW-0997">Cell inner membrane</keyword>